<dbReference type="AlphaFoldDB" id="A0A3D8P524"/>
<sequence>MEKTVALVAELMALSARTAPKSRGEDYLVLRVLTGEEVVRLGEAMIDYGKKTGKKNFDRDGDNVKRSTAVLLIGLKDAKPLGLNCGACGWDSCQALSSPQEGPEFKGPHCFWRAVDLGIAVGSAVKTASLHNVDNRIMYRAGVVARQLGLIEADVVLAVPLSASGKNIYFDRKE</sequence>
<reference evidence="2 3" key="1">
    <citation type="submission" date="2018-08" db="EMBL/GenBank/DDBJ databases">
        <title>Form III RuBisCO-mediated autotrophy in Thermodesulfobium bacteria.</title>
        <authorList>
            <person name="Toshchakov S.V."/>
            <person name="Kublanov I.V."/>
            <person name="Frolov E."/>
            <person name="Bonch-Osmolovskaya E.A."/>
            <person name="Tourova T.P."/>
            <person name="Chernych N.A."/>
            <person name="Lebedinsky A.V."/>
        </authorList>
    </citation>
    <scope>NUCLEOTIDE SEQUENCE [LARGE SCALE GENOMIC DNA]</scope>
    <source>
        <strain evidence="2 3">SR</strain>
    </source>
</reference>
<comment type="caution">
    <text evidence="2">The sequence shown here is derived from an EMBL/GenBank/DDBJ whole genome shotgun (WGS) entry which is preliminary data.</text>
</comment>
<proteinExistence type="predicted"/>
<protein>
    <recommendedName>
        <fullName evidence="1">DUF2148 domain-containing protein</fullName>
    </recommendedName>
</protein>
<dbReference type="Pfam" id="PF09918">
    <property type="entry name" value="DUF2148"/>
    <property type="match status" value="1"/>
</dbReference>
<evidence type="ECO:0000313" key="2">
    <source>
        <dbReference type="EMBL" id="RDV82493.1"/>
    </source>
</evidence>
<name>A0A3D8P524_9THEO</name>
<dbReference type="EMBL" id="QSLN01000009">
    <property type="protein sequence ID" value="RDV82493.1"/>
    <property type="molecule type" value="Genomic_DNA"/>
</dbReference>
<feature type="domain" description="DUF2148" evidence="1">
    <location>
        <begin position="106"/>
        <end position="172"/>
    </location>
</feature>
<dbReference type="PANTHER" id="PTHR40101:SF1">
    <property type="entry name" value="4FE-4S DOMAIN-CONTAINING PROTEIN"/>
    <property type="match status" value="1"/>
</dbReference>
<keyword evidence="3" id="KW-1185">Reference proteome</keyword>
<organism evidence="2 3">
    <name type="scientific">Ammonifex thiophilus</name>
    <dbReference type="NCBI Taxonomy" id="444093"/>
    <lineage>
        <taxon>Bacteria</taxon>
        <taxon>Bacillati</taxon>
        <taxon>Bacillota</taxon>
        <taxon>Clostridia</taxon>
        <taxon>Thermoanaerobacterales</taxon>
        <taxon>Thermoanaerobacteraceae</taxon>
        <taxon>Ammonifex</taxon>
    </lineage>
</organism>
<gene>
    <name evidence="2" type="ORF">DXX99_06995</name>
</gene>
<dbReference type="OrthoDB" id="5505478at2"/>
<dbReference type="Proteomes" id="UP000256329">
    <property type="component" value="Unassembled WGS sequence"/>
</dbReference>
<evidence type="ECO:0000313" key="3">
    <source>
        <dbReference type="Proteomes" id="UP000256329"/>
    </source>
</evidence>
<dbReference type="InterPro" id="IPR019224">
    <property type="entry name" value="DUF2148"/>
</dbReference>
<accession>A0A3D8P524</accession>
<evidence type="ECO:0000259" key="1">
    <source>
        <dbReference type="Pfam" id="PF09918"/>
    </source>
</evidence>
<dbReference type="PANTHER" id="PTHR40101">
    <property type="entry name" value="CONSERVED PROTEIN"/>
    <property type="match status" value="1"/>
</dbReference>